<accession>A0ABR1YKP8</accession>
<dbReference type="EMBL" id="JBBWRZ010000007">
    <property type="protein sequence ID" value="KAK8232273.1"/>
    <property type="molecule type" value="Genomic_DNA"/>
</dbReference>
<sequence length="287" mass="33595">MASASSLPDEIIIRVAECLIAPNQYAIPYQKLYWEDDKWPNLRMREFADKMAPGISPNHLSPSPVALAVFRPSLLAEFAKLLHKTAVFYFEDSDELFKYLERPGISQHSLEVRRTMRFVRLMEWGSTEGVVRRSPPFCLERRCNLWSTCSERCIGFTPCLDCRLSVLPDLEIIHLDKYYSSTLSGWYIGWSIYPDLDFKIEFRRLVCSMWPLFERAQNLRTVFFAGPGKFGWWTLAPPTGFIEEAETPREFHAIVMRVLGQIINEIEHFPRKFPRVNDNKEEDVWEE</sequence>
<evidence type="ECO:0000313" key="1">
    <source>
        <dbReference type="EMBL" id="KAK8232273.1"/>
    </source>
</evidence>
<name>A0ABR1YKP8_9PEZI</name>
<organism evidence="1 2">
    <name type="scientific">Phyllosticta capitalensis</name>
    <dbReference type="NCBI Taxonomy" id="121624"/>
    <lineage>
        <taxon>Eukaryota</taxon>
        <taxon>Fungi</taxon>
        <taxon>Dikarya</taxon>
        <taxon>Ascomycota</taxon>
        <taxon>Pezizomycotina</taxon>
        <taxon>Dothideomycetes</taxon>
        <taxon>Dothideomycetes incertae sedis</taxon>
        <taxon>Botryosphaeriales</taxon>
        <taxon>Phyllostictaceae</taxon>
        <taxon>Phyllosticta</taxon>
    </lineage>
</organism>
<reference evidence="1 2" key="1">
    <citation type="submission" date="2024-04" db="EMBL/GenBank/DDBJ databases">
        <title>Phyllosticta paracitricarpa is synonymous to the EU quarantine fungus P. citricarpa based on phylogenomic analyses.</title>
        <authorList>
            <consortium name="Lawrence Berkeley National Laboratory"/>
            <person name="Van Ingen-Buijs V.A."/>
            <person name="Van Westerhoven A.C."/>
            <person name="Haridas S."/>
            <person name="Skiadas P."/>
            <person name="Martin F."/>
            <person name="Groenewald J.Z."/>
            <person name="Crous P.W."/>
            <person name="Seidl M.F."/>
        </authorList>
    </citation>
    <scope>NUCLEOTIDE SEQUENCE [LARGE SCALE GENOMIC DNA]</scope>
    <source>
        <strain evidence="1 2">CBS 123374</strain>
    </source>
</reference>
<dbReference type="Proteomes" id="UP001492380">
    <property type="component" value="Unassembled WGS sequence"/>
</dbReference>
<proteinExistence type="predicted"/>
<keyword evidence="2" id="KW-1185">Reference proteome</keyword>
<protein>
    <submittedName>
        <fullName evidence="1">Uncharacterized protein</fullName>
    </submittedName>
</protein>
<evidence type="ECO:0000313" key="2">
    <source>
        <dbReference type="Proteomes" id="UP001492380"/>
    </source>
</evidence>
<comment type="caution">
    <text evidence="1">The sequence shown here is derived from an EMBL/GenBank/DDBJ whole genome shotgun (WGS) entry which is preliminary data.</text>
</comment>
<gene>
    <name evidence="1" type="ORF">HDK90DRAFT_512219</name>
</gene>